<dbReference type="Proteomes" id="UP000070319">
    <property type="component" value="Unassembled WGS sequence"/>
</dbReference>
<evidence type="ECO:0000313" key="2">
    <source>
        <dbReference type="Proteomes" id="UP000070319"/>
    </source>
</evidence>
<evidence type="ECO:0000313" key="1">
    <source>
        <dbReference type="EMBL" id="KXT44183.1"/>
    </source>
</evidence>
<protein>
    <submittedName>
        <fullName evidence="1">Uncharacterized protein</fullName>
    </submittedName>
</protein>
<gene>
    <name evidence="1" type="ORF">HMPREF2531_04033</name>
</gene>
<name>A0A139KYA0_9BACE</name>
<organism evidence="1">
    <name type="scientific">Bacteroides intestinalis</name>
    <dbReference type="NCBI Taxonomy" id="329854"/>
    <lineage>
        <taxon>Bacteria</taxon>
        <taxon>Pseudomonadati</taxon>
        <taxon>Bacteroidota</taxon>
        <taxon>Bacteroidia</taxon>
        <taxon>Bacteroidales</taxon>
        <taxon>Bacteroidaceae</taxon>
        <taxon>Bacteroides</taxon>
    </lineage>
</organism>
<proteinExistence type="predicted"/>
<accession>A0A139KYA0</accession>
<comment type="caution">
    <text evidence="1">The sequence shown here is derived from an EMBL/GenBank/DDBJ whole genome shotgun (WGS) entry which is preliminary data.</text>
</comment>
<dbReference type="PATRIC" id="fig|329854.7.peg.4101"/>
<dbReference type="EMBL" id="LTDF01000152">
    <property type="protein sequence ID" value="KXT44183.1"/>
    <property type="molecule type" value="Genomic_DNA"/>
</dbReference>
<reference evidence="1 2" key="1">
    <citation type="submission" date="2016-02" db="EMBL/GenBank/DDBJ databases">
        <authorList>
            <person name="Wen L."/>
            <person name="He K."/>
            <person name="Yang H."/>
        </authorList>
    </citation>
    <scope>NUCLEOTIDE SEQUENCE [LARGE SCALE GENOMIC DNA]</scope>
    <source>
        <strain evidence="1 2">KLE1704</strain>
    </source>
</reference>
<dbReference type="AlphaFoldDB" id="A0A139KYA0"/>
<sequence length="49" mass="5664">MHFPARFILNNTTISLQQSIIKRTNMTMLSAKPDIKHIITDSLFPNHLN</sequence>